<dbReference type="AlphaFoldDB" id="A0A5N7BQ76"/>
<organism evidence="1">
    <name type="scientific">Petromyces alliaceus</name>
    <name type="common">Aspergillus alliaceus</name>
    <dbReference type="NCBI Taxonomy" id="209559"/>
    <lineage>
        <taxon>Eukaryota</taxon>
        <taxon>Fungi</taxon>
        <taxon>Dikarya</taxon>
        <taxon>Ascomycota</taxon>
        <taxon>Pezizomycotina</taxon>
        <taxon>Eurotiomycetes</taxon>
        <taxon>Eurotiomycetidae</taxon>
        <taxon>Eurotiales</taxon>
        <taxon>Aspergillaceae</taxon>
        <taxon>Aspergillus</taxon>
        <taxon>Aspergillus subgen. Circumdati</taxon>
    </lineage>
</organism>
<name>A0A5N7BQ76_PETAA</name>
<dbReference type="EMBL" id="ML735422">
    <property type="protein sequence ID" value="KAE8384001.1"/>
    <property type="molecule type" value="Genomic_DNA"/>
</dbReference>
<dbReference type="Gene3D" id="2.120.10.70">
    <property type="entry name" value="Fucose-specific lectin"/>
    <property type="match status" value="1"/>
</dbReference>
<dbReference type="Proteomes" id="UP000326877">
    <property type="component" value="Unassembled WGS sequence"/>
</dbReference>
<proteinExistence type="predicted"/>
<accession>A0A5N7BQ76</accession>
<reference evidence="1" key="1">
    <citation type="submission" date="2019-04" db="EMBL/GenBank/DDBJ databases">
        <title>Friends and foes A comparative genomics studyof 23 Aspergillus species from section Flavi.</title>
        <authorList>
            <consortium name="DOE Joint Genome Institute"/>
            <person name="Kjaerbolling I."/>
            <person name="Vesth T."/>
            <person name="Frisvad J.C."/>
            <person name="Nybo J.L."/>
            <person name="Theobald S."/>
            <person name="Kildgaard S."/>
            <person name="Isbrandt T."/>
            <person name="Kuo A."/>
            <person name="Sato A."/>
            <person name="Lyhne E.K."/>
            <person name="Kogle M.E."/>
            <person name="Wiebenga A."/>
            <person name="Kun R.S."/>
            <person name="Lubbers R.J."/>
            <person name="Makela M.R."/>
            <person name="Barry K."/>
            <person name="Chovatia M."/>
            <person name="Clum A."/>
            <person name="Daum C."/>
            <person name="Haridas S."/>
            <person name="He G."/>
            <person name="LaButti K."/>
            <person name="Lipzen A."/>
            <person name="Mondo S."/>
            <person name="Riley R."/>
            <person name="Salamov A."/>
            <person name="Simmons B.A."/>
            <person name="Magnuson J.K."/>
            <person name="Henrissat B."/>
            <person name="Mortensen U.H."/>
            <person name="Larsen T.O."/>
            <person name="Devries R.P."/>
            <person name="Grigoriev I.V."/>
            <person name="Machida M."/>
            <person name="Baker S.E."/>
            <person name="Andersen M.R."/>
        </authorList>
    </citation>
    <scope>NUCLEOTIDE SEQUENCE [LARGE SCALE GENOMIC DNA]</scope>
    <source>
        <strain evidence="1">IBT 14317</strain>
    </source>
</reference>
<sequence>MPSLNNTAIAAVLADKGNKVFLYYQDIVGIREAFSDDGISWPINESPVATDCMDATSIAAYEVEKDGAFDQKPTNSDLPTGIRNLPESTTRLAGVAFAGSDTQSVYLKVDPQEKLINIRRHGSEPWREMKRWPISGEPTPQSGSGWQVCRDIAIVSRFGLQNIISWQNRSGVQYVVEYKDGTYKHNTQLPSVMAQTPICTRYVDRRWLVRVFVDGDNIVSELGLTFDKVAIDSDNDRKNVASYMPGTYFDIIKAPS</sequence>
<evidence type="ECO:0008006" key="2">
    <source>
        <dbReference type="Google" id="ProtNLM"/>
    </source>
</evidence>
<evidence type="ECO:0000313" key="1">
    <source>
        <dbReference type="EMBL" id="KAE8384001.1"/>
    </source>
</evidence>
<gene>
    <name evidence="1" type="ORF">BDV23DRAFT_189654</name>
</gene>
<protein>
    <recommendedName>
        <fullName evidence="2">Fucose-specific lectin</fullName>
    </recommendedName>
</protein>